<evidence type="ECO:0000313" key="8">
    <source>
        <dbReference type="EMBL" id="MEE2567430.1"/>
    </source>
</evidence>
<feature type="transmembrane region" description="Helical" evidence="7">
    <location>
        <begin position="80"/>
        <end position="99"/>
    </location>
</feature>
<keyword evidence="2 7" id="KW-1003">Cell membrane</keyword>
<evidence type="ECO:0000313" key="9">
    <source>
        <dbReference type="Proteomes" id="UP001310692"/>
    </source>
</evidence>
<dbReference type="NCBIfam" id="TIGR00544">
    <property type="entry name" value="lgt"/>
    <property type="match status" value="1"/>
</dbReference>
<accession>A0ABU7M1Y9</accession>
<comment type="subcellular location">
    <subcellularLocation>
        <location evidence="7">Cell membrane</location>
        <topology evidence="7">Multi-pass membrane protein</topology>
    </subcellularLocation>
</comment>
<protein>
    <recommendedName>
        <fullName evidence="7">Phosphatidylglycerol--prolipoprotein diacylglyceryl transferase</fullName>
        <ecNumber evidence="7">2.5.1.145</ecNumber>
    </recommendedName>
</protein>
<dbReference type="PROSITE" id="PS01311">
    <property type="entry name" value="LGT"/>
    <property type="match status" value="1"/>
</dbReference>
<feature type="transmembrane region" description="Helical" evidence="7">
    <location>
        <begin position="203"/>
        <end position="221"/>
    </location>
</feature>
<feature type="transmembrane region" description="Helical" evidence="7">
    <location>
        <begin position="32"/>
        <end position="51"/>
    </location>
</feature>
<name>A0ABU7M1Y9_9PROT</name>
<evidence type="ECO:0000256" key="1">
    <source>
        <dbReference type="ARBA" id="ARBA00007150"/>
    </source>
</evidence>
<evidence type="ECO:0000256" key="6">
    <source>
        <dbReference type="ARBA" id="ARBA00023136"/>
    </source>
</evidence>
<reference evidence="8 9" key="1">
    <citation type="submission" date="2024-01" db="EMBL/GenBank/DDBJ databases">
        <title>Hyphobacterium bacterium isolated from marine sediment.</title>
        <authorList>
            <person name="Zhao S."/>
        </authorList>
    </citation>
    <scope>NUCLEOTIDE SEQUENCE [LARGE SCALE GENOMIC DNA]</scope>
    <source>
        <strain evidence="8 9">Y60-23</strain>
    </source>
</reference>
<evidence type="ECO:0000256" key="5">
    <source>
        <dbReference type="ARBA" id="ARBA00022989"/>
    </source>
</evidence>
<dbReference type="RefSeq" id="WP_330196991.1">
    <property type="nucleotide sequence ID" value="NZ_JAZDRO010000005.1"/>
</dbReference>
<sequence length="293" mass="32372">MMSCIPAFDLIDPIIFTIGPFEVFGRELQFDLRWYAVAYIAGLMIGWRYMIALARRPKLWTPHGGKERASPFNTEDVDDLLFWAAIGVIAGGRLGYVLFYQINAIWERPLWIVTGIVEGGMAFHGGLIGVGLALFFVSRARKLSLWNVADAAAVVAPIGLFFGRLANFINGELWGRAADVPWAMRFATDPAGLCRHPSQLYEAALEGLAIFAIVNIATWRFRSLARPGLNTGLFLLSYGLFRALLETVREPDSHMPEALQGYVTMGMLLSIPMIAVGAWLVHRALKTGSPARA</sequence>
<evidence type="ECO:0000256" key="3">
    <source>
        <dbReference type="ARBA" id="ARBA00022679"/>
    </source>
</evidence>
<dbReference type="Proteomes" id="UP001310692">
    <property type="component" value="Unassembled WGS sequence"/>
</dbReference>
<feature type="transmembrane region" description="Helical" evidence="7">
    <location>
        <begin position="111"/>
        <end position="137"/>
    </location>
</feature>
<dbReference type="EMBL" id="JAZDRO010000005">
    <property type="protein sequence ID" value="MEE2567430.1"/>
    <property type="molecule type" value="Genomic_DNA"/>
</dbReference>
<dbReference type="InterPro" id="IPR001640">
    <property type="entry name" value="Lgt"/>
</dbReference>
<evidence type="ECO:0000256" key="7">
    <source>
        <dbReference type="HAMAP-Rule" id="MF_01147"/>
    </source>
</evidence>
<keyword evidence="6 7" id="KW-0472">Membrane</keyword>
<dbReference type="GO" id="GO:0008961">
    <property type="term" value="F:phosphatidylglycerol-prolipoprotein diacylglyceryl transferase activity"/>
    <property type="evidence" value="ECO:0007669"/>
    <property type="project" value="UniProtKB-EC"/>
</dbReference>
<organism evidence="8 9">
    <name type="scientific">Hyphobacterium marinum</name>
    <dbReference type="NCBI Taxonomy" id="3116574"/>
    <lineage>
        <taxon>Bacteria</taxon>
        <taxon>Pseudomonadati</taxon>
        <taxon>Pseudomonadota</taxon>
        <taxon>Alphaproteobacteria</taxon>
        <taxon>Maricaulales</taxon>
        <taxon>Maricaulaceae</taxon>
        <taxon>Hyphobacterium</taxon>
    </lineage>
</organism>
<feature type="transmembrane region" description="Helical" evidence="7">
    <location>
        <begin position="228"/>
        <end position="245"/>
    </location>
</feature>
<feature type="transmembrane region" description="Helical" evidence="7">
    <location>
        <begin position="265"/>
        <end position="285"/>
    </location>
</feature>
<keyword evidence="9" id="KW-1185">Reference proteome</keyword>
<evidence type="ECO:0000256" key="2">
    <source>
        <dbReference type="ARBA" id="ARBA00022475"/>
    </source>
</evidence>
<feature type="binding site" evidence="7">
    <location>
        <position position="164"/>
    </location>
    <ligand>
        <name>a 1,2-diacyl-sn-glycero-3-phospho-(1'-sn-glycerol)</name>
        <dbReference type="ChEBI" id="CHEBI:64716"/>
    </ligand>
</feature>
<keyword evidence="3 7" id="KW-0808">Transferase</keyword>
<gene>
    <name evidence="7 8" type="primary">lgt</name>
    <name evidence="8" type="ORF">V0U35_12150</name>
</gene>
<dbReference type="PANTHER" id="PTHR30589:SF0">
    <property type="entry name" value="PHOSPHATIDYLGLYCEROL--PROLIPOPROTEIN DIACYLGLYCERYL TRANSFERASE"/>
    <property type="match status" value="1"/>
</dbReference>
<keyword evidence="5 7" id="KW-1133">Transmembrane helix</keyword>
<comment type="caution">
    <text evidence="8">The sequence shown here is derived from an EMBL/GenBank/DDBJ whole genome shotgun (WGS) entry which is preliminary data.</text>
</comment>
<keyword evidence="4 7" id="KW-0812">Transmembrane</keyword>
<dbReference type="PANTHER" id="PTHR30589">
    <property type="entry name" value="PROLIPOPROTEIN DIACYLGLYCERYL TRANSFERASE"/>
    <property type="match status" value="1"/>
</dbReference>
<dbReference type="EC" id="2.5.1.145" evidence="7"/>
<comment type="pathway">
    <text evidence="7">Protein modification; lipoprotein biosynthesis (diacylglyceryl transfer).</text>
</comment>
<comment type="similarity">
    <text evidence="1 7">Belongs to the Lgt family.</text>
</comment>
<evidence type="ECO:0000256" key="4">
    <source>
        <dbReference type="ARBA" id="ARBA00022692"/>
    </source>
</evidence>
<proteinExistence type="inferred from homology"/>
<feature type="transmembrane region" description="Helical" evidence="7">
    <location>
        <begin position="144"/>
        <end position="166"/>
    </location>
</feature>
<dbReference type="HAMAP" id="MF_01147">
    <property type="entry name" value="Lgt"/>
    <property type="match status" value="1"/>
</dbReference>
<comment type="function">
    <text evidence="7">Catalyzes the transfer of the diacylglyceryl group from phosphatidylglycerol to the sulfhydryl group of the N-terminal cysteine of a prolipoprotein, the first step in the formation of mature lipoproteins.</text>
</comment>
<comment type="catalytic activity">
    <reaction evidence="7">
        <text>L-cysteinyl-[prolipoprotein] + a 1,2-diacyl-sn-glycero-3-phospho-(1'-sn-glycerol) = an S-1,2-diacyl-sn-glyceryl-L-cysteinyl-[prolipoprotein] + sn-glycerol 1-phosphate + H(+)</text>
        <dbReference type="Rhea" id="RHEA:56712"/>
        <dbReference type="Rhea" id="RHEA-COMP:14679"/>
        <dbReference type="Rhea" id="RHEA-COMP:14680"/>
        <dbReference type="ChEBI" id="CHEBI:15378"/>
        <dbReference type="ChEBI" id="CHEBI:29950"/>
        <dbReference type="ChEBI" id="CHEBI:57685"/>
        <dbReference type="ChEBI" id="CHEBI:64716"/>
        <dbReference type="ChEBI" id="CHEBI:140658"/>
        <dbReference type="EC" id="2.5.1.145"/>
    </reaction>
</comment>
<dbReference type="Pfam" id="PF01790">
    <property type="entry name" value="LGT"/>
    <property type="match status" value="1"/>
</dbReference>